<dbReference type="GeneID" id="26262424"/>
<dbReference type="VEuPathDB" id="MicrosporidiaDB:M896_100140"/>
<dbReference type="GO" id="GO:0008233">
    <property type="term" value="F:peptidase activity"/>
    <property type="evidence" value="ECO:0007669"/>
    <property type="project" value="UniProtKB-KW"/>
</dbReference>
<dbReference type="PANTHER" id="PTHR12378">
    <property type="entry name" value="DESUMOYLATING ISOPEPTIDASE"/>
    <property type="match status" value="1"/>
</dbReference>
<dbReference type="PANTHER" id="PTHR12378:SF7">
    <property type="entry name" value="DESUMOYLATING ISOPEPTIDASE 1"/>
    <property type="match status" value="1"/>
</dbReference>
<comment type="similarity">
    <text evidence="1">Belongs to the DeSI family.</text>
</comment>
<evidence type="ECO:0000313" key="6">
    <source>
        <dbReference type="Proteomes" id="UP000031056"/>
    </source>
</evidence>
<evidence type="ECO:0000256" key="3">
    <source>
        <dbReference type="ARBA" id="ARBA00022801"/>
    </source>
</evidence>
<keyword evidence="2" id="KW-0645">Protease</keyword>
<proteinExistence type="inferred from homology"/>
<dbReference type="InParanoid" id="A0A0B2UJ64"/>
<comment type="caution">
    <text evidence="5">The sequence shown here is derived from an EMBL/GenBank/DDBJ whole genome shotgun (WGS) entry which is preliminary data.</text>
</comment>
<keyword evidence="6" id="KW-1185">Reference proteome</keyword>
<dbReference type="HOGENOM" id="CLU_101028_0_1_1"/>
<reference evidence="5 6" key="1">
    <citation type="journal article" date="2014" name="MBio">
        <title>The Ordospora colligata genome; evolution of extreme reduction in microsporidia and host-to-parasite horizontal gene transfer.</title>
        <authorList>
            <person name="Pombert J.-F."/>
            <person name="Haag K.L."/>
            <person name="Beidas S."/>
            <person name="Ebert D."/>
            <person name="Keeling P.J."/>
        </authorList>
    </citation>
    <scope>NUCLEOTIDE SEQUENCE [LARGE SCALE GENOMIC DNA]</scope>
    <source>
        <strain evidence="5 6">OC4</strain>
    </source>
</reference>
<sequence>MEIEDTCKVVLRVYTLGDAELSRFIASSLGKQEARIWHTSIEVFGAEYYFQNGIMKAMPGSTIHGIPVAMHDLGVTSIPEIVFDDFLRSIQDDFAPHKYHLLRNNCNDFSNTLAIYLVEQSIPEYILELQRAALKSEWMSSAVDMFFGK</sequence>
<dbReference type="RefSeq" id="XP_014563072.1">
    <property type="nucleotide sequence ID" value="XM_014707586.1"/>
</dbReference>
<dbReference type="Proteomes" id="UP000031056">
    <property type="component" value="Unassembled WGS sequence"/>
</dbReference>
<dbReference type="GO" id="GO:0006508">
    <property type="term" value="P:proteolysis"/>
    <property type="evidence" value="ECO:0007669"/>
    <property type="project" value="UniProtKB-KW"/>
</dbReference>
<dbReference type="SMART" id="SM01179">
    <property type="entry name" value="DUF862"/>
    <property type="match status" value="1"/>
</dbReference>
<gene>
    <name evidence="5" type="ORF">M896_100140</name>
</gene>
<dbReference type="InterPro" id="IPR042266">
    <property type="entry name" value="PPPDE_sf"/>
</dbReference>
<dbReference type="Pfam" id="PF05903">
    <property type="entry name" value="Peptidase_C97"/>
    <property type="match status" value="1"/>
</dbReference>
<name>A0A0B2UJ64_9MICR</name>
<keyword evidence="3" id="KW-0378">Hydrolase</keyword>
<evidence type="ECO:0000256" key="2">
    <source>
        <dbReference type="ARBA" id="ARBA00022670"/>
    </source>
</evidence>
<dbReference type="PROSITE" id="PS51858">
    <property type="entry name" value="PPPDE"/>
    <property type="match status" value="1"/>
</dbReference>
<dbReference type="Gene3D" id="3.90.1720.30">
    <property type="entry name" value="PPPDE domains"/>
    <property type="match status" value="1"/>
</dbReference>
<dbReference type="GO" id="GO:0070646">
    <property type="term" value="P:protein modification by small protein removal"/>
    <property type="evidence" value="ECO:0007669"/>
    <property type="project" value="TreeGrafter"/>
</dbReference>
<accession>A0A0B2UJ64</accession>
<evidence type="ECO:0000256" key="1">
    <source>
        <dbReference type="ARBA" id="ARBA00008140"/>
    </source>
</evidence>
<dbReference type="AlphaFoldDB" id="A0A0B2UJ64"/>
<protein>
    <recommendedName>
        <fullName evidence="4">PPPDE domain-containing protein</fullName>
    </recommendedName>
</protein>
<dbReference type="InterPro" id="IPR008580">
    <property type="entry name" value="PPPDE_dom"/>
</dbReference>
<dbReference type="OrthoDB" id="21221at2759"/>
<organism evidence="5 6">
    <name type="scientific">Ordospora colligata OC4</name>
    <dbReference type="NCBI Taxonomy" id="1354746"/>
    <lineage>
        <taxon>Eukaryota</taxon>
        <taxon>Fungi</taxon>
        <taxon>Fungi incertae sedis</taxon>
        <taxon>Microsporidia</taxon>
        <taxon>Ordosporidae</taxon>
        <taxon>Ordospora</taxon>
    </lineage>
</organism>
<evidence type="ECO:0000313" key="5">
    <source>
        <dbReference type="EMBL" id="KHN69030.1"/>
    </source>
</evidence>
<dbReference type="STRING" id="1354746.A0A0B2UJ64"/>
<evidence type="ECO:0000259" key="4">
    <source>
        <dbReference type="PROSITE" id="PS51858"/>
    </source>
</evidence>
<feature type="domain" description="PPPDE" evidence="4">
    <location>
        <begin position="7"/>
        <end position="147"/>
    </location>
</feature>
<dbReference type="EMBL" id="JOKQ01000010">
    <property type="protein sequence ID" value="KHN69030.1"/>
    <property type="molecule type" value="Genomic_DNA"/>
</dbReference>